<keyword evidence="3" id="KW-1185">Reference proteome</keyword>
<evidence type="ECO:0000256" key="1">
    <source>
        <dbReference type="SAM" id="Phobius"/>
    </source>
</evidence>
<evidence type="ECO:0000313" key="2">
    <source>
        <dbReference type="EMBL" id="GLQ33601.1"/>
    </source>
</evidence>
<keyword evidence="1" id="KW-0472">Membrane</keyword>
<dbReference type="Proteomes" id="UP001161389">
    <property type="component" value="Unassembled WGS sequence"/>
</dbReference>
<dbReference type="RefSeq" id="WP_284384093.1">
    <property type="nucleotide sequence ID" value="NZ_BSNM01000027.1"/>
</dbReference>
<comment type="caution">
    <text evidence="2">The sequence shown here is derived from an EMBL/GenBank/DDBJ whole genome shotgun (WGS) entry which is preliminary data.</text>
</comment>
<organism evidence="2 3">
    <name type="scientific">Litoribrevibacter albus</name>
    <dbReference type="NCBI Taxonomy" id="1473156"/>
    <lineage>
        <taxon>Bacteria</taxon>
        <taxon>Pseudomonadati</taxon>
        <taxon>Pseudomonadota</taxon>
        <taxon>Gammaproteobacteria</taxon>
        <taxon>Oceanospirillales</taxon>
        <taxon>Oceanospirillaceae</taxon>
        <taxon>Litoribrevibacter</taxon>
    </lineage>
</organism>
<sequence>MRIFTIISSQPQLVEPELDGTKLDLFLAAVSWILLVLAYVYNGEWSLVLFIPALITTFRCLPKPYKDRAKKPETESCYDFEILEFGENSLMHKRGEVIVWHIPYERLKSLQCHEYDTGIFRTVKNKEYLVLTNDSDSYFLTDSMDESQFEEIQCEIEKVKLKEQAVA</sequence>
<feature type="transmembrane region" description="Helical" evidence="1">
    <location>
        <begin position="21"/>
        <end position="39"/>
    </location>
</feature>
<gene>
    <name evidence="2" type="ORF">GCM10007876_40810</name>
</gene>
<keyword evidence="1" id="KW-1133">Transmembrane helix</keyword>
<dbReference type="EMBL" id="BSNM01000027">
    <property type="protein sequence ID" value="GLQ33601.1"/>
    <property type="molecule type" value="Genomic_DNA"/>
</dbReference>
<dbReference type="AlphaFoldDB" id="A0AA37SE12"/>
<keyword evidence="1" id="KW-0812">Transmembrane</keyword>
<reference evidence="2" key="1">
    <citation type="journal article" date="2014" name="Int. J. Syst. Evol. Microbiol.">
        <title>Complete genome sequence of Corynebacterium casei LMG S-19264T (=DSM 44701T), isolated from a smear-ripened cheese.</title>
        <authorList>
            <consortium name="US DOE Joint Genome Institute (JGI-PGF)"/>
            <person name="Walter F."/>
            <person name="Albersmeier A."/>
            <person name="Kalinowski J."/>
            <person name="Ruckert C."/>
        </authorList>
    </citation>
    <scope>NUCLEOTIDE SEQUENCE</scope>
    <source>
        <strain evidence="2">NBRC 110071</strain>
    </source>
</reference>
<evidence type="ECO:0000313" key="3">
    <source>
        <dbReference type="Proteomes" id="UP001161389"/>
    </source>
</evidence>
<protein>
    <submittedName>
        <fullName evidence="2">Uncharacterized protein</fullName>
    </submittedName>
</protein>
<accession>A0AA37SE12</accession>
<name>A0AA37SE12_9GAMM</name>
<proteinExistence type="predicted"/>
<reference evidence="2" key="2">
    <citation type="submission" date="2023-01" db="EMBL/GenBank/DDBJ databases">
        <title>Draft genome sequence of Litoribrevibacter albus strain NBRC 110071.</title>
        <authorList>
            <person name="Sun Q."/>
            <person name="Mori K."/>
        </authorList>
    </citation>
    <scope>NUCLEOTIDE SEQUENCE</scope>
    <source>
        <strain evidence="2">NBRC 110071</strain>
    </source>
</reference>